<dbReference type="Proteomes" id="UP000248198">
    <property type="component" value="Unassembled WGS sequence"/>
</dbReference>
<dbReference type="PANTHER" id="PTHR13847:SF281">
    <property type="entry name" value="FAD DEPENDENT OXIDOREDUCTASE DOMAIN-CONTAINING PROTEIN"/>
    <property type="match status" value="1"/>
</dbReference>
<name>A0A318UL10_9SPHI</name>
<evidence type="ECO:0000313" key="3">
    <source>
        <dbReference type="Proteomes" id="UP000248198"/>
    </source>
</evidence>
<dbReference type="PANTHER" id="PTHR13847">
    <property type="entry name" value="SARCOSINE DEHYDROGENASE-RELATED"/>
    <property type="match status" value="1"/>
</dbReference>
<dbReference type="InterPro" id="IPR036188">
    <property type="entry name" value="FAD/NAD-bd_sf"/>
</dbReference>
<feature type="domain" description="FAD dependent oxidoreductase" evidence="1">
    <location>
        <begin position="19"/>
        <end position="375"/>
    </location>
</feature>
<accession>A0A318UL10</accession>
<organism evidence="2 3">
    <name type="scientific">Pedobacter nutrimenti</name>
    <dbReference type="NCBI Taxonomy" id="1241337"/>
    <lineage>
        <taxon>Bacteria</taxon>
        <taxon>Pseudomonadati</taxon>
        <taxon>Bacteroidota</taxon>
        <taxon>Sphingobacteriia</taxon>
        <taxon>Sphingobacteriales</taxon>
        <taxon>Sphingobacteriaceae</taxon>
        <taxon>Pedobacter</taxon>
    </lineage>
</organism>
<dbReference type="InterPro" id="IPR006076">
    <property type="entry name" value="FAD-dep_OxRdtase"/>
</dbReference>
<dbReference type="GO" id="GO:0005737">
    <property type="term" value="C:cytoplasm"/>
    <property type="evidence" value="ECO:0007669"/>
    <property type="project" value="TreeGrafter"/>
</dbReference>
<evidence type="ECO:0000313" key="2">
    <source>
        <dbReference type="EMBL" id="PYF75798.1"/>
    </source>
</evidence>
<evidence type="ECO:0000259" key="1">
    <source>
        <dbReference type="Pfam" id="PF01266"/>
    </source>
</evidence>
<protein>
    <submittedName>
        <fullName evidence="2">Glycine/D-amino acid oxidase-like deaminating enzyme</fullName>
    </submittedName>
</protein>
<dbReference type="SUPFAM" id="SSF51905">
    <property type="entry name" value="FAD/NAD(P)-binding domain"/>
    <property type="match status" value="1"/>
</dbReference>
<reference evidence="2 3" key="1">
    <citation type="submission" date="2018-06" db="EMBL/GenBank/DDBJ databases">
        <title>Genomic Encyclopedia of Archaeal and Bacterial Type Strains, Phase II (KMG-II): from individual species to whole genera.</title>
        <authorList>
            <person name="Goeker M."/>
        </authorList>
    </citation>
    <scope>NUCLEOTIDE SEQUENCE [LARGE SCALE GENOMIC DNA]</scope>
    <source>
        <strain evidence="2 3">DSM 27372</strain>
    </source>
</reference>
<comment type="caution">
    <text evidence="2">The sequence shown here is derived from an EMBL/GenBank/DDBJ whole genome shotgun (WGS) entry which is preliminary data.</text>
</comment>
<dbReference type="RefSeq" id="WP_245943609.1">
    <property type="nucleotide sequence ID" value="NZ_QKLU01000002.1"/>
</dbReference>
<proteinExistence type="predicted"/>
<sequence length="381" mass="42887">MMTNSNLSYWEKESFFNYDVLIIGSGILGLSAAITLKNKAPNLSVAILERGFLPSGASTKNAGFACFGSISELIEQEKNVGTEGLHSLIEKRWNGLLKLRNWLSDRAISYSNLGGYELFSPQDSTLRDQCVAKIDHFNLLLHDIFKNQNSFKIADEKISSFSFNNIQTLIENRFEAQIDTGKMMKALINKATAMGIYIYNNCDVHHILPEHKFQKVSSNQGQFKAKRILLTTNAFIKDYFPDLDLVPGRGQVLITQPIKNLKINGTFHYDRGYYYFRNIDNRLLIGGGRHLDFEMEQTSNFGTTPIVMESLKKLLHEVILPNSSYVIDYSWSGIMAFGKQITPIIKMLKPNVFCAVRCNGMGVAMGTQTGTEAAEFLLKSI</sequence>
<dbReference type="EMBL" id="QKLU01000002">
    <property type="protein sequence ID" value="PYF75798.1"/>
    <property type="molecule type" value="Genomic_DNA"/>
</dbReference>
<dbReference type="Gene3D" id="3.50.50.60">
    <property type="entry name" value="FAD/NAD(P)-binding domain"/>
    <property type="match status" value="1"/>
</dbReference>
<gene>
    <name evidence="2" type="ORF">B0O44_102352</name>
</gene>
<dbReference type="Gene3D" id="3.30.9.10">
    <property type="entry name" value="D-Amino Acid Oxidase, subunit A, domain 2"/>
    <property type="match status" value="1"/>
</dbReference>
<dbReference type="AlphaFoldDB" id="A0A318UL10"/>
<keyword evidence="3" id="KW-1185">Reference proteome</keyword>
<dbReference type="Pfam" id="PF01266">
    <property type="entry name" value="DAO"/>
    <property type="match status" value="1"/>
</dbReference>